<dbReference type="OMA" id="MWIVGEG"/>
<dbReference type="PANTHER" id="PTHR33074:SF99">
    <property type="entry name" value="DUF1618 DOMAIN-CONTAINING PROTEIN"/>
    <property type="match status" value="1"/>
</dbReference>
<dbReference type="AlphaFoldDB" id="A0A4U6W510"/>
<organism evidence="2 3">
    <name type="scientific">Setaria viridis</name>
    <name type="common">Green bristlegrass</name>
    <name type="synonym">Setaria italica subsp. viridis</name>
    <dbReference type="NCBI Taxonomy" id="4556"/>
    <lineage>
        <taxon>Eukaryota</taxon>
        <taxon>Viridiplantae</taxon>
        <taxon>Streptophyta</taxon>
        <taxon>Embryophyta</taxon>
        <taxon>Tracheophyta</taxon>
        <taxon>Spermatophyta</taxon>
        <taxon>Magnoliopsida</taxon>
        <taxon>Liliopsida</taxon>
        <taxon>Poales</taxon>
        <taxon>Poaceae</taxon>
        <taxon>PACMAD clade</taxon>
        <taxon>Panicoideae</taxon>
        <taxon>Panicodae</taxon>
        <taxon>Paniceae</taxon>
        <taxon>Cenchrinae</taxon>
        <taxon>Setaria</taxon>
    </lineage>
</organism>
<name>A0A4U6W510_SETVI</name>
<dbReference type="Pfam" id="PF07762">
    <property type="entry name" value="DUF1618"/>
    <property type="match status" value="1"/>
</dbReference>
<evidence type="ECO:0000313" key="3">
    <source>
        <dbReference type="Proteomes" id="UP000298652"/>
    </source>
</evidence>
<feature type="domain" description="DUF1618" evidence="1">
    <location>
        <begin position="232"/>
        <end position="353"/>
    </location>
</feature>
<gene>
    <name evidence="2" type="ORF">SEVIR_1G049700v2</name>
</gene>
<evidence type="ECO:0000259" key="1">
    <source>
        <dbReference type="Pfam" id="PF07762"/>
    </source>
</evidence>
<dbReference type="EMBL" id="CM016552">
    <property type="protein sequence ID" value="TKW37481.1"/>
    <property type="molecule type" value="Genomic_DNA"/>
</dbReference>
<sequence>MATAASRALPPPPASPAAPAIRAGWALFDPFVLTGEEAVAEDPAAAAACTTSAGRGVCVSLRLADPPAASYVEMRTDAEPFGTPSVVATDGDLLLIDMFVKVPATSSHEQNSFVYRAHPSSPSLRLLPHRDDWYAYTGIVDRRRDGTEEEEEFVAVAFSTEVIFAGGARWGERPEGCEDEDDEVGKLTRFSSSTGQCEVLTLPIPFDPSKGLYKFTWRTDKVFPFYGLMCFVDYHRGILLCDVFAAGSPELRFLPFPEIEVWDDEYDYCHGRRLPEAYRTVDVSRGLMRFVDVSDGLFGRRRNPLTTPEMEWEKDSVLQVQDLWNSSYEFRRSPLPRRAPEFPTVCRHDPDVVQFALLDPKCRTKNAWVIMVDTRQMELQAYVPYTNQAKEGADEHEVVGCLFYDKPLMCSDLNNF</sequence>
<keyword evidence="3" id="KW-1185">Reference proteome</keyword>
<dbReference type="InterPro" id="IPR011676">
    <property type="entry name" value="DUF1618"/>
</dbReference>
<reference evidence="2" key="1">
    <citation type="submission" date="2019-03" db="EMBL/GenBank/DDBJ databases">
        <title>WGS assembly of Setaria viridis.</title>
        <authorList>
            <person name="Huang P."/>
            <person name="Jenkins J."/>
            <person name="Grimwood J."/>
            <person name="Barry K."/>
            <person name="Healey A."/>
            <person name="Mamidi S."/>
            <person name="Sreedasyam A."/>
            <person name="Shu S."/>
            <person name="Feldman M."/>
            <person name="Wu J."/>
            <person name="Yu Y."/>
            <person name="Chen C."/>
            <person name="Johnson J."/>
            <person name="Rokhsar D."/>
            <person name="Baxter I."/>
            <person name="Schmutz J."/>
            <person name="Brutnell T."/>
            <person name="Kellogg E."/>
        </authorList>
    </citation>
    <scope>NUCLEOTIDE SEQUENCE [LARGE SCALE GENOMIC DNA]</scope>
</reference>
<dbReference type="Proteomes" id="UP000298652">
    <property type="component" value="Chromosome 1"/>
</dbReference>
<evidence type="ECO:0000313" key="2">
    <source>
        <dbReference type="EMBL" id="TKW37481.1"/>
    </source>
</evidence>
<proteinExistence type="predicted"/>
<accession>A0A4U6W510</accession>
<dbReference type="Gramene" id="TKW37481">
    <property type="protein sequence ID" value="TKW37481"/>
    <property type="gene ID" value="SEVIR_1G049700v2"/>
</dbReference>
<protein>
    <recommendedName>
        <fullName evidence="1">DUF1618 domain-containing protein</fullName>
    </recommendedName>
</protein>
<dbReference type="PANTHER" id="PTHR33074">
    <property type="entry name" value="EXPRESSED PROTEIN-RELATED"/>
    <property type="match status" value="1"/>
</dbReference>